<dbReference type="SUPFAM" id="SSF52200">
    <property type="entry name" value="Toll/Interleukin receptor TIR domain"/>
    <property type="match status" value="1"/>
</dbReference>
<keyword evidence="7 11" id="KW-1133">Transmembrane helix</keyword>
<dbReference type="PROSITE" id="PS51450">
    <property type="entry name" value="LRR"/>
    <property type="match status" value="1"/>
</dbReference>
<proteinExistence type="inferred from homology"/>
<dbReference type="Pfam" id="PF01582">
    <property type="entry name" value="TIR"/>
    <property type="match status" value="1"/>
</dbReference>
<feature type="transmembrane region" description="Helical" evidence="11">
    <location>
        <begin position="505"/>
        <end position="529"/>
    </location>
</feature>
<dbReference type="GO" id="GO:0038023">
    <property type="term" value="F:signaling receptor activity"/>
    <property type="evidence" value="ECO:0007669"/>
    <property type="project" value="TreeGrafter"/>
</dbReference>
<feature type="domain" description="TIR" evidence="13">
    <location>
        <begin position="558"/>
        <end position="699"/>
    </location>
</feature>
<feature type="signal peptide" evidence="12">
    <location>
        <begin position="1"/>
        <end position="21"/>
    </location>
</feature>
<dbReference type="EMBL" id="CACVKT020008319">
    <property type="protein sequence ID" value="CAC5414048.1"/>
    <property type="molecule type" value="Genomic_DNA"/>
</dbReference>
<dbReference type="InterPro" id="IPR000157">
    <property type="entry name" value="TIR_dom"/>
</dbReference>
<evidence type="ECO:0000313" key="15">
    <source>
        <dbReference type="Proteomes" id="UP000507470"/>
    </source>
</evidence>
<dbReference type="GO" id="GO:0005886">
    <property type="term" value="C:plasma membrane"/>
    <property type="evidence" value="ECO:0007669"/>
    <property type="project" value="TreeGrafter"/>
</dbReference>
<dbReference type="PROSITE" id="PS50104">
    <property type="entry name" value="TIR"/>
    <property type="match status" value="1"/>
</dbReference>
<name>A0A6J8E1W1_MYTCO</name>
<protein>
    <recommendedName>
        <fullName evidence="13">TIR domain-containing protein</fullName>
    </recommendedName>
</protein>
<dbReference type="InterPro" id="IPR001611">
    <property type="entry name" value="Leu-rich_rpt"/>
</dbReference>
<evidence type="ECO:0000256" key="9">
    <source>
        <dbReference type="ARBA" id="ARBA00023170"/>
    </source>
</evidence>
<keyword evidence="15" id="KW-1185">Reference proteome</keyword>
<dbReference type="AlphaFoldDB" id="A0A6J8E1W1"/>
<reference evidence="14 15" key="1">
    <citation type="submission" date="2020-06" db="EMBL/GenBank/DDBJ databases">
        <authorList>
            <person name="Li R."/>
            <person name="Bekaert M."/>
        </authorList>
    </citation>
    <scope>NUCLEOTIDE SEQUENCE [LARGE SCALE GENOMIC DNA]</scope>
    <source>
        <strain evidence="15">wild</strain>
    </source>
</reference>
<dbReference type="OrthoDB" id="6074560at2759"/>
<dbReference type="SMART" id="SM00255">
    <property type="entry name" value="TIR"/>
    <property type="match status" value="1"/>
</dbReference>
<dbReference type="SMART" id="SM00369">
    <property type="entry name" value="LRR_TYP"/>
    <property type="match status" value="6"/>
</dbReference>
<evidence type="ECO:0000256" key="11">
    <source>
        <dbReference type="SAM" id="Phobius"/>
    </source>
</evidence>
<feature type="chain" id="PRO_5026786950" description="TIR domain-containing protein" evidence="12">
    <location>
        <begin position="22"/>
        <end position="700"/>
    </location>
</feature>
<keyword evidence="4 11" id="KW-0812">Transmembrane</keyword>
<dbReference type="PRINTS" id="PR01537">
    <property type="entry name" value="INTRLKN1R1F"/>
</dbReference>
<dbReference type="Pfam" id="PF13855">
    <property type="entry name" value="LRR_8"/>
    <property type="match status" value="3"/>
</dbReference>
<evidence type="ECO:0000313" key="14">
    <source>
        <dbReference type="EMBL" id="CAC5414048.1"/>
    </source>
</evidence>
<keyword evidence="5 12" id="KW-0732">Signal</keyword>
<dbReference type="GO" id="GO:0007165">
    <property type="term" value="P:signal transduction"/>
    <property type="evidence" value="ECO:0007669"/>
    <property type="project" value="InterPro"/>
</dbReference>
<dbReference type="PANTHER" id="PTHR24365">
    <property type="entry name" value="TOLL-LIKE RECEPTOR"/>
    <property type="match status" value="1"/>
</dbReference>
<organism evidence="14 15">
    <name type="scientific">Mytilus coruscus</name>
    <name type="common">Sea mussel</name>
    <dbReference type="NCBI Taxonomy" id="42192"/>
    <lineage>
        <taxon>Eukaryota</taxon>
        <taxon>Metazoa</taxon>
        <taxon>Spiralia</taxon>
        <taxon>Lophotrochozoa</taxon>
        <taxon>Mollusca</taxon>
        <taxon>Bivalvia</taxon>
        <taxon>Autobranchia</taxon>
        <taxon>Pteriomorphia</taxon>
        <taxon>Mytilida</taxon>
        <taxon>Mytiloidea</taxon>
        <taxon>Mytilidae</taxon>
        <taxon>Mytilinae</taxon>
        <taxon>Mytilus</taxon>
    </lineage>
</organism>
<dbReference type="PANTHER" id="PTHR24365:SF541">
    <property type="entry name" value="PROTEIN TOLL-RELATED"/>
    <property type="match status" value="1"/>
</dbReference>
<dbReference type="Gene3D" id="3.80.10.10">
    <property type="entry name" value="Ribonuclease Inhibitor"/>
    <property type="match status" value="2"/>
</dbReference>
<comment type="subcellular location">
    <subcellularLocation>
        <location evidence="1">Membrane</location>
        <topology evidence="1">Single-pass membrane protein</topology>
    </subcellularLocation>
</comment>
<evidence type="ECO:0000256" key="12">
    <source>
        <dbReference type="SAM" id="SignalP"/>
    </source>
</evidence>
<evidence type="ECO:0000256" key="1">
    <source>
        <dbReference type="ARBA" id="ARBA00004167"/>
    </source>
</evidence>
<sequence>MRSVFLLFMYVVNSTILSSNTTNYYPCRYNALCRCKTTEGFLHIDCSFRKISRIPHFPRNTRTLNLSNNYITYIEKNTFHGLKNLTLLDLTANKVGQVKIEPHAFNGLGHLRMLLLANNSLSYNDLPEELFTPLVSLVILNLQFNTLPGNIAIGRIVSPLLNLESLEFDISNQSGHLFDRQISSLHKLRKLVSGYCSILMLDKFSFAYLQQLEHLDLSSCSISKFRRCAFCTLRRLEFLSLNFHLRGKFGGIGNVLKDMKSTSIKSLKIRHLLCVVTKFPGDVFVHLYNTSIQFIEITDSLRVGGGESTFYKLPPSLQHLDLSNDTLINFSLQMPFLTSLNVRYNSLGVFLADHTYMNSPQTDLKIIDLSWNSIYHLVFSIFHGHSKLKRIDLSHNNLVDVTFDMSHLINLRLLNLSHNSLSHFNDTTIDTITNMFKNTELKIDLTKNALDCGCHTVNFLRWMLEYTDRFERIENYTCKFDTKDYVLFSDFKQTVQHIDKECSKYTLIIALVSAGIIAAIFVLCCGLIYRYRWTLRYMYYMTRSKYYRYKPVDVDEIYTYNAFVSYSDNERDFIINECIPNLEEAFNMRLCLHQRDFLPGQDITVNMTNAIHDSKRTVCVITKAFLESYFCMFEFNMARMEGIYSRDGQNVLLLVFYDRIQPKELPLMMLELVQQQSYIEYPHDSAGNVLFWEKMKEVLI</sequence>
<accession>A0A6J8E1W1</accession>
<evidence type="ECO:0000256" key="2">
    <source>
        <dbReference type="ARBA" id="ARBA00009634"/>
    </source>
</evidence>
<comment type="similarity">
    <text evidence="2">Belongs to the Toll-like receptor family.</text>
</comment>
<evidence type="ECO:0000256" key="4">
    <source>
        <dbReference type="ARBA" id="ARBA00022692"/>
    </source>
</evidence>
<evidence type="ECO:0000256" key="10">
    <source>
        <dbReference type="ARBA" id="ARBA00023180"/>
    </source>
</evidence>
<keyword evidence="6" id="KW-0677">Repeat</keyword>
<evidence type="ECO:0000256" key="7">
    <source>
        <dbReference type="ARBA" id="ARBA00022989"/>
    </source>
</evidence>
<evidence type="ECO:0000256" key="3">
    <source>
        <dbReference type="ARBA" id="ARBA00022614"/>
    </source>
</evidence>
<keyword evidence="3" id="KW-0433">Leucine-rich repeat</keyword>
<evidence type="ECO:0000256" key="8">
    <source>
        <dbReference type="ARBA" id="ARBA00023136"/>
    </source>
</evidence>
<keyword evidence="10" id="KW-0325">Glycoprotein</keyword>
<evidence type="ECO:0000256" key="5">
    <source>
        <dbReference type="ARBA" id="ARBA00022729"/>
    </source>
</evidence>
<keyword evidence="9" id="KW-0675">Receptor</keyword>
<dbReference type="Gene3D" id="3.40.50.10140">
    <property type="entry name" value="Toll/interleukin-1 receptor homology (TIR) domain"/>
    <property type="match status" value="1"/>
</dbReference>
<keyword evidence="8 11" id="KW-0472">Membrane</keyword>
<dbReference type="Proteomes" id="UP000507470">
    <property type="component" value="Unassembled WGS sequence"/>
</dbReference>
<dbReference type="InterPro" id="IPR032675">
    <property type="entry name" value="LRR_dom_sf"/>
</dbReference>
<dbReference type="InterPro" id="IPR035897">
    <property type="entry name" value="Toll_tir_struct_dom_sf"/>
</dbReference>
<evidence type="ECO:0000259" key="13">
    <source>
        <dbReference type="PROSITE" id="PS50104"/>
    </source>
</evidence>
<dbReference type="SUPFAM" id="SSF52047">
    <property type="entry name" value="RNI-like"/>
    <property type="match status" value="1"/>
</dbReference>
<gene>
    <name evidence="14" type="ORF">MCOR_46895</name>
</gene>
<dbReference type="InterPro" id="IPR003591">
    <property type="entry name" value="Leu-rich_rpt_typical-subtyp"/>
</dbReference>
<evidence type="ECO:0000256" key="6">
    <source>
        <dbReference type="ARBA" id="ARBA00022737"/>
    </source>
</evidence>